<evidence type="ECO:0000256" key="1">
    <source>
        <dbReference type="ARBA" id="ARBA00000085"/>
    </source>
</evidence>
<dbReference type="GO" id="GO:0000155">
    <property type="term" value="F:phosphorelay sensor kinase activity"/>
    <property type="evidence" value="ECO:0007669"/>
    <property type="project" value="InterPro"/>
</dbReference>
<protein>
    <recommendedName>
        <fullName evidence="2">histidine kinase</fullName>
        <ecNumber evidence="2">2.7.13.3</ecNumber>
    </recommendedName>
</protein>
<feature type="domain" description="PAC" evidence="9">
    <location>
        <begin position="577"/>
        <end position="630"/>
    </location>
</feature>
<evidence type="ECO:0000256" key="2">
    <source>
        <dbReference type="ARBA" id="ARBA00012438"/>
    </source>
</evidence>
<dbReference type="SMART" id="SM00091">
    <property type="entry name" value="PAS"/>
    <property type="match status" value="2"/>
</dbReference>
<dbReference type="PROSITE" id="PS50110">
    <property type="entry name" value="RESPONSE_REGULATORY"/>
    <property type="match status" value="2"/>
</dbReference>
<dbReference type="Pfam" id="PF13188">
    <property type="entry name" value="PAS_8"/>
    <property type="match status" value="1"/>
</dbReference>
<dbReference type="RefSeq" id="WP_066744795.1">
    <property type="nucleotide sequence ID" value="NZ_CP016757.1"/>
</dbReference>
<dbReference type="EC" id="2.7.13.3" evidence="2"/>
<dbReference type="InterPro" id="IPR001610">
    <property type="entry name" value="PAC"/>
</dbReference>
<feature type="domain" description="Response regulatory" evidence="7">
    <location>
        <begin position="1160"/>
        <end position="1280"/>
    </location>
</feature>
<dbReference type="Pfam" id="PF08447">
    <property type="entry name" value="PAS_3"/>
    <property type="match status" value="1"/>
</dbReference>
<dbReference type="PROSITE" id="PS50112">
    <property type="entry name" value="PAS"/>
    <property type="match status" value="1"/>
</dbReference>
<comment type="catalytic activity">
    <reaction evidence="1">
        <text>ATP + protein L-histidine = ADP + protein N-phospho-L-histidine.</text>
        <dbReference type="EC" id="2.7.13.3"/>
    </reaction>
</comment>
<dbReference type="InterPro" id="IPR000014">
    <property type="entry name" value="PAS"/>
</dbReference>
<dbReference type="CDD" id="cd17546">
    <property type="entry name" value="REC_hyHK_CKI1_RcsC-like"/>
    <property type="match status" value="2"/>
</dbReference>
<dbReference type="SUPFAM" id="SSF55785">
    <property type="entry name" value="PYP-like sensor domain (PAS domain)"/>
    <property type="match status" value="4"/>
</dbReference>
<dbReference type="InterPro" id="IPR013655">
    <property type="entry name" value="PAS_fold_3"/>
</dbReference>
<dbReference type="Gene3D" id="3.30.565.10">
    <property type="entry name" value="Histidine kinase-like ATPase, C-terminal domain"/>
    <property type="match status" value="1"/>
</dbReference>
<dbReference type="PRINTS" id="PR00344">
    <property type="entry name" value="BCTRLSENSOR"/>
</dbReference>
<evidence type="ECO:0000259" key="9">
    <source>
        <dbReference type="PROSITE" id="PS50113"/>
    </source>
</evidence>
<dbReference type="InterPro" id="IPR035965">
    <property type="entry name" value="PAS-like_dom_sf"/>
</dbReference>
<feature type="modified residue" description="4-aspartylphosphate" evidence="5">
    <location>
        <position position="1214"/>
    </location>
</feature>
<sequence length="1427" mass="160031">MNGKYSALKLLERLCGALFNSGDMTAAALSLSKDFELVIDGTTTEGSDDSLRALAAFAKESFPAVVSFKDEMETNEGGSAFLKAVSGETSFLLAATANGGKLLSLEVRRSCPAAPCGAENTELFQEVLAQSDIAVIVCDAESYEILYVNDAAYKMAGKEPGGYRGKKCYDYMLDEASPCSFCTVGLFTANAITKSELYLEKLGRYFSVSGKKLNWRGREAFVEYFYDITDERMARLEMDSVYKNLRISLDEISLIYNSIPGAAFRCRFDDRWTIISANDGLFKFLGYTREEFMQMGNSIAAVIYPKDGAAIHDKIRSQLAGGSTTIVTENRLVCKDGSVKWIHLRGELMKDENGEEFFFCVFVDITQQKQAEDELEESRIKLAAAINHAGLEYWEYDIAADKAYIRDFSHSIHKLPAVIENFPEKLIENGFIHEDDCEKYREMHTKMKAGEKDVVHDLRVRAAGGSEYKWMRVHYTNIFDKQGTPLRSVATALSLDEYKDLEEQFKVAASQSGMTVWSYDFAKKQIIRSHTAETANKLDQTIENAPESIIALGLVHPDDVEKFLGLYERMEAGERSLSEVIRVKKSDTDSYRWERVTYTTVPDRSGRPLHAIGTSVDVTEQELLEIRYEEEKAYSEILETSTLVNYRINITQDRIISKKSSRPEYLIGDINKTETFSEFCDKMTGFAVGKDDIKTVREFYSAKNLLRDFNRGEHSKSAEYHRLFPDGSIRFVRATFRLKIAPNSGDLHGFLYSEDITGERLMKSLIDKAVEQDYDYVAFIDGISGHATCFGNKNSGAVLPPSHCSDFARATKEHIENCAVPCDRERVIMEKSLDNVCRQLGEAPTYTVYYTAVQKDGSQGRKKLCFSYIDRETKKILLTERDITDIYEEEQRQKDILAAALSAAEQANTAKSNFLSRMSHEIRTPMNAIIGMSAIAAQSIGNDGEVADCISKIGISSRYLLSLINDILDMSRIESGKMLLKNENIPFEEFINGINSICYAQAQEKKVDYECLVKSGTEDYYVGDAMKLQQVLINILSNAVKFTPEGGRVGFSVEQRQKFKDGALLRFVINDTGCGISDEFLPRLFEPFAQEYSGSTSLYGGTGLGLAICKSIVDMMDGHIDVRSIKGVGTEFTVEVRLGITEESRVKGHKKSLRSFTNLRTLVVDDDITVCEHTVTTLKEMGLQAEWVDSGEKAVALVEVKWRDNKYYDLILLDWKMPGMDGIETAKRIRATVGPEVTIIIMTAYDWSSIEHEAKLAGVNLLMGKPIYKSSLISAFERALGEKEVIKAVRTEDFNFRGHRLLLAEDHPLNVEVAKKLLEGKGFAVEHAENGLRAIELFSKSAPGWYDAILMDIRMPLMDGLQAANNIRHLSNTDAKSIPIIAMTANAFESDIEDSRRAGMNAHLAKPIEPEQLFRTLYNLIRGTNES</sequence>
<evidence type="ECO:0000259" key="6">
    <source>
        <dbReference type="PROSITE" id="PS50109"/>
    </source>
</evidence>
<dbReference type="SUPFAM" id="SSF47384">
    <property type="entry name" value="Homodimeric domain of signal transducing histidine kinase"/>
    <property type="match status" value="1"/>
</dbReference>
<dbReference type="InterPro" id="IPR005467">
    <property type="entry name" value="His_kinase_dom"/>
</dbReference>
<dbReference type="OrthoDB" id="187at2"/>
<dbReference type="CDD" id="cd00082">
    <property type="entry name" value="HisKA"/>
    <property type="match status" value="1"/>
</dbReference>
<dbReference type="PROSITE" id="PS50109">
    <property type="entry name" value="HIS_KIN"/>
    <property type="match status" value="1"/>
</dbReference>
<dbReference type="Gene3D" id="3.30.450.20">
    <property type="entry name" value="PAS domain"/>
    <property type="match status" value="4"/>
</dbReference>
<dbReference type="InterPro" id="IPR003594">
    <property type="entry name" value="HATPase_dom"/>
</dbReference>
<evidence type="ECO:0000313" key="11">
    <source>
        <dbReference type="Proteomes" id="UP000093044"/>
    </source>
</evidence>
<dbReference type="SUPFAM" id="SSF55874">
    <property type="entry name" value="ATPase domain of HSP90 chaperone/DNA topoisomerase II/histidine kinase"/>
    <property type="match status" value="1"/>
</dbReference>
<dbReference type="Pfam" id="PF02518">
    <property type="entry name" value="HATPase_c"/>
    <property type="match status" value="1"/>
</dbReference>
<dbReference type="InterPro" id="IPR036097">
    <property type="entry name" value="HisK_dim/P_sf"/>
</dbReference>
<feature type="domain" description="Histidine kinase" evidence="6">
    <location>
        <begin position="917"/>
        <end position="1140"/>
    </location>
</feature>
<organism evidence="10 11">
    <name type="scientific">Cloacibacillus porcorum</name>
    <dbReference type="NCBI Taxonomy" id="1197717"/>
    <lineage>
        <taxon>Bacteria</taxon>
        <taxon>Thermotogati</taxon>
        <taxon>Synergistota</taxon>
        <taxon>Synergistia</taxon>
        <taxon>Synergistales</taxon>
        <taxon>Synergistaceae</taxon>
        <taxon>Cloacibacillus</taxon>
    </lineage>
</organism>
<keyword evidence="3 5" id="KW-0597">Phosphoprotein</keyword>
<dbReference type="KEGG" id="cpor:BED41_08340"/>
<keyword evidence="11" id="KW-1185">Reference proteome</keyword>
<keyword evidence="4" id="KW-0902">Two-component regulatory system</keyword>
<dbReference type="Pfam" id="PF00512">
    <property type="entry name" value="HisKA"/>
    <property type="match status" value="1"/>
</dbReference>
<gene>
    <name evidence="10" type="ORF">BED41_08340</name>
</gene>
<dbReference type="NCBIfam" id="TIGR00229">
    <property type="entry name" value="sensory_box"/>
    <property type="match status" value="1"/>
</dbReference>
<evidence type="ECO:0000256" key="3">
    <source>
        <dbReference type="ARBA" id="ARBA00022553"/>
    </source>
</evidence>
<dbReference type="PANTHER" id="PTHR45339:SF1">
    <property type="entry name" value="HYBRID SIGNAL TRANSDUCTION HISTIDINE KINASE J"/>
    <property type="match status" value="1"/>
</dbReference>
<dbReference type="STRING" id="1197717.BED41_08340"/>
<dbReference type="InterPro" id="IPR011006">
    <property type="entry name" value="CheY-like_superfamily"/>
</dbReference>
<dbReference type="EMBL" id="CP016757">
    <property type="protein sequence ID" value="ANZ45084.1"/>
    <property type="molecule type" value="Genomic_DNA"/>
</dbReference>
<dbReference type="SMART" id="SM00388">
    <property type="entry name" value="HisKA"/>
    <property type="match status" value="1"/>
</dbReference>
<dbReference type="InterPro" id="IPR001789">
    <property type="entry name" value="Sig_transdc_resp-reg_receiver"/>
</dbReference>
<accession>A0A1B2I537</accession>
<dbReference type="Pfam" id="PF00072">
    <property type="entry name" value="Response_reg"/>
    <property type="match status" value="2"/>
</dbReference>
<feature type="domain" description="PAS" evidence="8">
    <location>
        <begin position="248"/>
        <end position="322"/>
    </location>
</feature>
<dbReference type="SMART" id="SM00387">
    <property type="entry name" value="HATPase_c"/>
    <property type="match status" value="1"/>
</dbReference>
<dbReference type="InterPro" id="IPR036890">
    <property type="entry name" value="HATPase_C_sf"/>
</dbReference>
<dbReference type="CDD" id="cd16922">
    <property type="entry name" value="HATPase_EvgS-ArcB-TorS-like"/>
    <property type="match status" value="1"/>
</dbReference>
<dbReference type="FunFam" id="3.30.565.10:FF:000010">
    <property type="entry name" value="Sensor histidine kinase RcsC"/>
    <property type="match status" value="1"/>
</dbReference>
<dbReference type="Gene3D" id="1.10.287.130">
    <property type="match status" value="1"/>
</dbReference>
<dbReference type="InterPro" id="IPR000700">
    <property type="entry name" value="PAS-assoc_C"/>
</dbReference>
<name>A0A1B2I537_9BACT</name>
<evidence type="ECO:0000313" key="10">
    <source>
        <dbReference type="EMBL" id="ANZ45084.1"/>
    </source>
</evidence>
<evidence type="ECO:0000259" key="7">
    <source>
        <dbReference type="PROSITE" id="PS50110"/>
    </source>
</evidence>
<feature type="modified residue" description="4-aspartylphosphate" evidence="5">
    <location>
        <position position="1352"/>
    </location>
</feature>
<dbReference type="GeneID" id="83057859"/>
<evidence type="ECO:0000256" key="4">
    <source>
        <dbReference type="ARBA" id="ARBA00023012"/>
    </source>
</evidence>
<dbReference type="Proteomes" id="UP000093044">
    <property type="component" value="Chromosome"/>
</dbReference>
<dbReference type="InterPro" id="IPR004358">
    <property type="entry name" value="Sig_transdc_His_kin-like_C"/>
</dbReference>
<feature type="domain" description="PAC" evidence="9">
    <location>
        <begin position="326"/>
        <end position="377"/>
    </location>
</feature>
<dbReference type="SUPFAM" id="SSF52172">
    <property type="entry name" value="CheY-like"/>
    <property type="match status" value="2"/>
</dbReference>
<evidence type="ECO:0000256" key="5">
    <source>
        <dbReference type="PROSITE-ProRule" id="PRU00169"/>
    </source>
</evidence>
<reference evidence="10" key="1">
    <citation type="submission" date="2016-08" db="EMBL/GenBank/DDBJ databases">
        <title>Complete genome of Cloacibacillus porcorum.</title>
        <authorList>
            <person name="Looft T."/>
            <person name="Bayles D.O."/>
            <person name="Alt D.P."/>
        </authorList>
    </citation>
    <scope>NUCLEOTIDE SEQUENCE [LARGE SCALE GENOMIC DNA]</scope>
    <source>
        <strain evidence="10">CL-84</strain>
    </source>
</reference>
<dbReference type="PROSITE" id="PS50113">
    <property type="entry name" value="PAC"/>
    <property type="match status" value="2"/>
</dbReference>
<dbReference type="InterPro" id="IPR003661">
    <property type="entry name" value="HisK_dim/P_dom"/>
</dbReference>
<dbReference type="CDD" id="cd00130">
    <property type="entry name" value="PAS"/>
    <property type="match status" value="1"/>
</dbReference>
<feature type="domain" description="Response regulatory" evidence="7">
    <location>
        <begin position="1300"/>
        <end position="1421"/>
    </location>
</feature>
<dbReference type="Gene3D" id="3.40.50.2300">
    <property type="match status" value="2"/>
</dbReference>
<evidence type="ECO:0000259" key="8">
    <source>
        <dbReference type="PROSITE" id="PS50112"/>
    </source>
</evidence>
<proteinExistence type="predicted"/>
<dbReference type="PANTHER" id="PTHR45339">
    <property type="entry name" value="HYBRID SIGNAL TRANSDUCTION HISTIDINE KINASE J"/>
    <property type="match status" value="1"/>
</dbReference>
<dbReference type="SMART" id="SM00086">
    <property type="entry name" value="PAC"/>
    <property type="match status" value="3"/>
</dbReference>
<dbReference type="SMART" id="SM00448">
    <property type="entry name" value="REC"/>
    <property type="match status" value="2"/>
</dbReference>